<dbReference type="InterPro" id="IPR005532">
    <property type="entry name" value="SUMF_dom"/>
</dbReference>
<dbReference type="InterPro" id="IPR051043">
    <property type="entry name" value="Sulfatase_Mod_Factor_Kinase"/>
</dbReference>
<dbReference type="AlphaFoldDB" id="A0A8J7DVW0"/>
<evidence type="ECO:0000256" key="1">
    <source>
        <dbReference type="SAM" id="Phobius"/>
    </source>
</evidence>
<dbReference type="InterPro" id="IPR007111">
    <property type="entry name" value="NACHT_NTPase"/>
</dbReference>
<dbReference type="InterPro" id="IPR027417">
    <property type="entry name" value="P-loop_NTPase"/>
</dbReference>
<dbReference type="SUPFAM" id="SSF56436">
    <property type="entry name" value="C-type lectin-like"/>
    <property type="match status" value="2"/>
</dbReference>
<evidence type="ECO:0000259" key="2">
    <source>
        <dbReference type="PROSITE" id="PS50837"/>
    </source>
</evidence>
<dbReference type="GO" id="GO:0120147">
    <property type="term" value="F:formylglycine-generating oxidase activity"/>
    <property type="evidence" value="ECO:0007669"/>
    <property type="project" value="TreeGrafter"/>
</dbReference>
<keyword evidence="4" id="KW-1185">Reference proteome</keyword>
<dbReference type="RefSeq" id="WP_194029168.1">
    <property type="nucleotide sequence ID" value="NZ_JADEWZ010000011.1"/>
</dbReference>
<dbReference type="InterPro" id="IPR042095">
    <property type="entry name" value="SUMF_sf"/>
</dbReference>
<protein>
    <submittedName>
        <fullName evidence="3">SUMF1/EgtB/PvdO family nonheme iron enzyme</fullName>
    </submittedName>
</protein>
<gene>
    <name evidence="3" type="ORF">IQ249_09235</name>
</gene>
<dbReference type="PANTHER" id="PTHR23150:SF19">
    <property type="entry name" value="FORMYLGLYCINE-GENERATING ENZYME"/>
    <property type="match status" value="1"/>
</dbReference>
<dbReference type="Pfam" id="PF03781">
    <property type="entry name" value="FGE-sulfatase"/>
    <property type="match status" value="1"/>
</dbReference>
<dbReference type="Pfam" id="PF05729">
    <property type="entry name" value="NACHT"/>
    <property type="match status" value="1"/>
</dbReference>
<dbReference type="SUPFAM" id="SSF52540">
    <property type="entry name" value="P-loop containing nucleoside triphosphate hydrolases"/>
    <property type="match status" value="1"/>
</dbReference>
<dbReference type="InterPro" id="IPR016187">
    <property type="entry name" value="CTDL_fold"/>
</dbReference>
<dbReference type="PROSITE" id="PS50837">
    <property type="entry name" value="NACHT"/>
    <property type="match status" value="1"/>
</dbReference>
<evidence type="ECO:0000313" key="4">
    <source>
        <dbReference type="Proteomes" id="UP000654482"/>
    </source>
</evidence>
<dbReference type="Gene3D" id="3.40.50.300">
    <property type="entry name" value="P-loop containing nucleotide triphosphate hydrolases"/>
    <property type="match status" value="1"/>
</dbReference>
<keyword evidence="1" id="KW-1133">Transmembrane helix</keyword>
<comment type="caution">
    <text evidence="3">The sequence shown here is derived from an EMBL/GenBank/DDBJ whole genome shotgun (WGS) entry which is preliminary data.</text>
</comment>
<dbReference type="PANTHER" id="PTHR23150">
    <property type="entry name" value="SULFATASE MODIFYING FACTOR 1, 2"/>
    <property type="match status" value="1"/>
</dbReference>
<dbReference type="Gene3D" id="3.90.1580.10">
    <property type="entry name" value="paralog of FGE (formylglycine-generating enzyme)"/>
    <property type="match status" value="2"/>
</dbReference>
<feature type="transmembrane region" description="Helical" evidence="1">
    <location>
        <begin position="12"/>
        <end position="31"/>
    </location>
</feature>
<accession>A0A8J7DVW0</accession>
<keyword evidence="1" id="KW-0472">Membrane</keyword>
<organism evidence="3 4">
    <name type="scientific">Lusitaniella coriacea LEGE 07157</name>
    <dbReference type="NCBI Taxonomy" id="945747"/>
    <lineage>
        <taxon>Bacteria</taxon>
        <taxon>Bacillati</taxon>
        <taxon>Cyanobacteriota</taxon>
        <taxon>Cyanophyceae</taxon>
        <taxon>Spirulinales</taxon>
        <taxon>Lusitaniellaceae</taxon>
        <taxon>Lusitaniella</taxon>
    </lineage>
</organism>
<dbReference type="Proteomes" id="UP000654482">
    <property type="component" value="Unassembled WGS sequence"/>
</dbReference>
<feature type="domain" description="NACHT" evidence="2">
    <location>
        <begin position="175"/>
        <end position="305"/>
    </location>
</feature>
<keyword evidence="1" id="KW-0812">Transmembrane</keyword>
<evidence type="ECO:0000313" key="3">
    <source>
        <dbReference type="EMBL" id="MBE9116076.1"/>
    </source>
</evidence>
<reference evidence="3" key="1">
    <citation type="submission" date="2020-10" db="EMBL/GenBank/DDBJ databases">
        <authorList>
            <person name="Castelo-Branco R."/>
            <person name="Eusebio N."/>
            <person name="Adriana R."/>
            <person name="Vieira A."/>
            <person name="Brugerolle De Fraissinette N."/>
            <person name="Rezende De Castro R."/>
            <person name="Schneider M.P."/>
            <person name="Vasconcelos V."/>
            <person name="Leao P.N."/>
        </authorList>
    </citation>
    <scope>NUCLEOTIDE SEQUENCE</scope>
    <source>
        <strain evidence="3">LEGE 07157</strain>
    </source>
</reference>
<dbReference type="EMBL" id="JADEWZ010000011">
    <property type="protein sequence ID" value="MBE9116076.1"/>
    <property type="molecule type" value="Genomic_DNA"/>
</dbReference>
<proteinExistence type="predicted"/>
<name>A0A8J7DVW0_9CYAN</name>
<sequence>MTWEKVLELLINYGLASIFFALAAHSLVQYVEGEETLWRVIAFASAGIITAFFTKILKQVGEQLEELIANWIVKGLQGIYDRIVSVLEVIGWKLSFQFRGKYYQSLIYDCRDYRTLGLKTKGEFQLDLEKVFVPLRVKPESVERISPDLIQSYNTIEGSSIWDFLVASRTTRQFQHMAIIGAPGSGKTTLLEHLTLTYAKNRQRRRHPKAPKLIPILLYLRDKQVQDAIADSKTLADAIAQQDSIQELNPPPRWFEERLRNHQCLVMLDGLDEVADKTQRKNASRWVRAQIKKYPKARFILTSRPFGYQDAPVEGVGVILDVKPFNLAQMRKFIENWYLQNEVMRRQGKEDPGVRKEARKQSSDLIHRIQNSPPLAAMALNPLLLTMIATVHSYRGALPGRRVELYSEICDVLLGRRQEAKGLTNSLTAEQKKAVLQVLALELMKRETLKFKPAEGSTLIQNKLATVAGREMEPLEFLEQVEKLSGLLVEREKDVYAFAHKSFQEYLAAVQIKESNQETLLSENISVPWWDETIRLYAAQSDATNLIRAALSDSTVVSLTLALDCLEEGLSVEPEVREQLNDKLEAGLESTDPDIFRLAAEVQLARRLRNLLRIDENLAIDRSAVTRAEFQLFLNEQFDGQPQFSPGTAKQPITGISFQQALGFCFWLSAKASDLNGQSTDYYRLPTVTETQNYSAQEREDLGYWTVGGSNTEEKGLRIVKTQTPSIFQFDTVFVNAQGQEVQRERHYARYFTEDLGKGVALEMVYIPGGIFMMGSPEEEGRDNEHPQHEVTIQPFCMSKFQITQAQWKAVAVLPKVKRDLQPDPSNFTKDLAQSGKTRWDRPVETVSWYDAVEFCARLSRLTGREYSLPSEAQWKYACRAVISGASRNPTYSPFHFGATLTDKLANYDASKTYAKEPQGEDRKQTTPVGSFPPNAFGLYDMHGNVWEWCADAWHKNYEGAPNNENIWSSSDKSIYALRGGSWYYDPGCCRSACRYGYDPDGQLNDIGFRVARSAPRTP</sequence>